<keyword evidence="1" id="KW-1133">Transmembrane helix</keyword>
<keyword evidence="4" id="KW-1185">Reference proteome</keyword>
<feature type="transmembrane region" description="Helical" evidence="1">
    <location>
        <begin position="20"/>
        <end position="40"/>
    </location>
</feature>
<sequence length="365" mass="40575">MQIMKTELRPATRLHAVDNLRIVLTGLVVAHHVAVTYGNIPLWFYTEPAKDASGGLLDLLVSFNQAFFMGFFFLISGFFTPRSYDRKGGRAFMRDRLIRLGIPLLVFLFLLRPLVNFPGYAEWAAPAGMPYWHYYIGSWDPGPMWFAEVLIVFALVHLLWRSRRRPLDQRSVPLRFSWIALFVLGLAVATFLWRIPVPTGSYVPVLGLPSPQCLPQYAAMFTLGCVAFRRGWFETLPAKAGPLGLVTAGVSSAVLVPAQYMTTGVLASALTALWESSFAVAMIIGLTVVFRERFGDQGPRGRFLSDHAFTVYIVHPLVLVALGYALRPIEAIAIVKFAIMLVIALPACWALAYAVRSLPGAKRVL</sequence>
<dbReference type="Proteomes" id="UP000295157">
    <property type="component" value="Unassembled WGS sequence"/>
</dbReference>
<dbReference type="EMBL" id="SMJZ01000007">
    <property type="protein sequence ID" value="TDC10617.1"/>
    <property type="molecule type" value="Genomic_DNA"/>
</dbReference>
<organism evidence="3 4">
    <name type="scientific">Nonomuraea longispora</name>
    <dbReference type="NCBI Taxonomy" id="1848320"/>
    <lineage>
        <taxon>Bacteria</taxon>
        <taxon>Bacillati</taxon>
        <taxon>Actinomycetota</taxon>
        <taxon>Actinomycetes</taxon>
        <taxon>Streptosporangiales</taxon>
        <taxon>Streptosporangiaceae</taxon>
        <taxon>Nonomuraea</taxon>
    </lineage>
</organism>
<dbReference type="Pfam" id="PF01757">
    <property type="entry name" value="Acyl_transf_3"/>
    <property type="match status" value="1"/>
</dbReference>
<proteinExistence type="predicted"/>
<feature type="domain" description="Acyltransferase 3" evidence="2">
    <location>
        <begin position="15"/>
        <end position="352"/>
    </location>
</feature>
<comment type="caution">
    <text evidence="3">The sequence shown here is derived from an EMBL/GenBank/DDBJ whole genome shotgun (WGS) entry which is preliminary data.</text>
</comment>
<feature type="transmembrane region" description="Helical" evidence="1">
    <location>
        <begin position="172"/>
        <end position="194"/>
    </location>
</feature>
<feature type="transmembrane region" description="Helical" evidence="1">
    <location>
        <begin position="266"/>
        <end position="289"/>
    </location>
</feature>
<feature type="transmembrane region" description="Helical" evidence="1">
    <location>
        <begin position="240"/>
        <end position="260"/>
    </location>
</feature>
<feature type="transmembrane region" description="Helical" evidence="1">
    <location>
        <begin position="60"/>
        <end position="79"/>
    </location>
</feature>
<dbReference type="PANTHER" id="PTHR36927:SF4">
    <property type="entry name" value="BLR5718 PROTEIN"/>
    <property type="match status" value="1"/>
</dbReference>
<dbReference type="InterPro" id="IPR050623">
    <property type="entry name" value="Glucan_succinyl_AcylTrfase"/>
</dbReference>
<protein>
    <submittedName>
        <fullName evidence="3">Acyltransferase</fullName>
    </submittedName>
</protein>
<keyword evidence="3" id="KW-0808">Transferase</keyword>
<reference evidence="3 4" key="1">
    <citation type="submission" date="2019-02" db="EMBL/GenBank/DDBJ databases">
        <title>Draft genome sequences of novel Actinobacteria.</title>
        <authorList>
            <person name="Sahin N."/>
            <person name="Ay H."/>
            <person name="Saygin H."/>
        </authorList>
    </citation>
    <scope>NUCLEOTIDE SEQUENCE [LARGE SCALE GENOMIC DNA]</scope>
    <source>
        <strain evidence="3 4">KC201</strain>
    </source>
</reference>
<dbReference type="PANTHER" id="PTHR36927">
    <property type="entry name" value="BLR4337 PROTEIN"/>
    <property type="match status" value="1"/>
</dbReference>
<gene>
    <name evidence="3" type="ORF">E1267_03425</name>
</gene>
<keyword evidence="3" id="KW-0012">Acyltransferase</keyword>
<evidence type="ECO:0000313" key="4">
    <source>
        <dbReference type="Proteomes" id="UP000295157"/>
    </source>
</evidence>
<dbReference type="AlphaFoldDB" id="A0A4R4NRX1"/>
<feature type="transmembrane region" description="Helical" evidence="1">
    <location>
        <begin position="332"/>
        <end position="355"/>
    </location>
</feature>
<dbReference type="GO" id="GO:0016747">
    <property type="term" value="F:acyltransferase activity, transferring groups other than amino-acyl groups"/>
    <property type="evidence" value="ECO:0007669"/>
    <property type="project" value="InterPro"/>
</dbReference>
<evidence type="ECO:0000313" key="3">
    <source>
        <dbReference type="EMBL" id="TDC10617.1"/>
    </source>
</evidence>
<feature type="transmembrane region" description="Helical" evidence="1">
    <location>
        <begin position="309"/>
        <end position="326"/>
    </location>
</feature>
<keyword evidence="1" id="KW-0472">Membrane</keyword>
<dbReference type="InterPro" id="IPR002656">
    <property type="entry name" value="Acyl_transf_3_dom"/>
</dbReference>
<evidence type="ECO:0000256" key="1">
    <source>
        <dbReference type="SAM" id="Phobius"/>
    </source>
</evidence>
<feature type="transmembrane region" description="Helical" evidence="1">
    <location>
        <begin position="214"/>
        <end position="233"/>
    </location>
</feature>
<feature type="transmembrane region" description="Helical" evidence="1">
    <location>
        <begin position="100"/>
        <end position="121"/>
    </location>
</feature>
<feature type="transmembrane region" description="Helical" evidence="1">
    <location>
        <begin position="141"/>
        <end position="160"/>
    </location>
</feature>
<keyword evidence="1" id="KW-0812">Transmembrane</keyword>
<name>A0A4R4NRX1_9ACTN</name>
<evidence type="ECO:0000259" key="2">
    <source>
        <dbReference type="Pfam" id="PF01757"/>
    </source>
</evidence>
<accession>A0A4R4NRX1</accession>
<dbReference type="OrthoDB" id="7375713at2"/>